<dbReference type="Proteomes" id="UP000827872">
    <property type="component" value="Linkage Group LG01"/>
</dbReference>
<protein>
    <submittedName>
        <fullName evidence="1">Uncharacterized protein</fullName>
    </submittedName>
</protein>
<comment type="caution">
    <text evidence="1">The sequence shown here is derived from an EMBL/GenBank/DDBJ whole genome shotgun (WGS) entry which is preliminary data.</text>
</comment>
<evidence type="ECO:0000313" key="1">
    <source>
        <dbReference type="EMBL" id="KAH8016667.1"/>
    </source>
</evidence>
<gene>
    <name evidence="1" type="ORF">K3G42_021486</name>
</gene>
<reference evidence="1" key="1">
    <citation type="submission" date="2021-08" db="EMBL/GenBank/DDBJ databases">
        <title>The first chromosome-level gecko genome reveals the dynamic sex chromosomes of Neotropical dwarf geckos (Sphaerodactylidae: Sphaerodactylus).</title>
        <authorList>
            <person name="Pinto B.J."/>
            <person name="Keating S.E."/>
            <person name="Gamble T."/>
        </authorList>
    </citation>
    <scope>NUCLEOTIDE SEQUENCE</scope>
    <source>
        <strain evidence="1">TG3544</strain>
    </source>
</reference>
<name>A0ACB8GAX8_9SAUR</name>
<proteinExistence type="predicted"/>
<accession>A0ACB8GAX8</accession>
<dbReference type="EMBL" id="CM037614">
    <property type="protein sequence ID" value="KAH8016667.1"/>
    <property type="molecule type" value="Genomic_DNA"/>
</dbReference>
<organism evidence="1 2">
    <name type="scientific">Sphaerodactylus townsendi</name>
    <dbReference type="NCBI Taxonomy" id="933632"/>
    <lineage>
        <taxon>Eukaryota</taxon>
        <taxon>Metazoa</taxon>
        <taxon>Chordata</taxon>
        <taxon>Craniata</taxon>
        <taxon>Vertebrata</taxon>
        <taxon>Euteleostomi</taxon>
        <taxon>Lepidosauria</taxon>
        <taxon>Squamata</taxon>
        <taxon>Bifurcata</taxon>
        <taxon>Gekkota</taxon>
        <taxon>Sphaerodactylidae</taxon>
        <taxon>Sphaerodactylus</taxon>
    </lineage>
</organism>
<evidence type="ECO:0000313" key="2">
    <source>
        <dbReference type="Proteomes" id="UP000827872"/>
    </source>
</evidence>
<keyword evidence="2" id="KW-1185">Reference proteome</keyword>
<sequence>MLSSGAPLGPAGTDDPGNSAAQLRSFQPRVSQQRLQSIPSCPQVKHTIPDQTQQLLALFGLSLSFDRPAAASETSRGFIRPRKPKNVIGSTAAGPRLLLRRQAELAGRSRPQSWEDGEARHRPAVPGLREGSGAADPSWRFAGDRSGHVDPVEGPVCKKPALCIRCRGFLGRQRDPMTLCKQAALGWRQNTIFSVTLDY</sequence>